<dbReference type="PANTHER" id="PTHR30592">
    <property type="entry name" value="FORMATE DEHYDROGENASE"/>
    <property type="match status" value="1"/>
</dbReference>
<dbReference type="SUPFAM" id="SSF53927">
    <property type="entry name" value="Cytidine deaminase-like"/>
    <property type="match status" value="1"/>
</dbReference>
<protein>
    <recommendedName>
        <fullName evidence="3">Sulfur carrier protein FdhD</fullName>
    </recommendedName>
</protein>
<dbReference type="InterPro" id="IPR003786">
    <property type="entry name" value="FdhD"/>
</dbReference>
<comment type="function">
    <text evidence="3">Required for formate dehydrogenase (FDH) activity. Acts as a sulfur carrier protein that transfers sulfur from IscS to the molybdenum cofactor prior to its insertion into FDH.</text>
</comment>
<evidence type="ECO:0000256" key="3">
    <source>
        <dbReference type="HAMAP-Rule" id="MF_00187"/>
    </source>
</evidence>
<comment type="caution">
    <text evidence="3">Lacks conserved residue(s) required for the propagation of feature annotation.</text>
</comment>
<keyword evidence="2 3" id="KW-0501">Molybdenum cofactor biosynthesis</keyword>
<dbReference type="Pfam" id="PF02634">
    <property type="entry name" value="FdhD-NarQ"/>
    <property type="match status" value="1"/>
</dbReference>
<dbReference type="NCBIfam" id="TIGR00129">
    <property type="entry name" value="fdhD_narQ"/>
    <property type="match status" value="1"/>
</dbReference>
<dbReference type="EMBL" id="FNGS01000002">
    <property type="protein sequence ID" value="SDL56929.1"/>
    <property type="molecule type" value="Genomic_DNA"/>
</dbReference>
<sequence length="266" mass="28604">MKTDETVSVIRLGEGRRREEDDYLAPEEPLEIILVWPTSGGWEQVPLTLTMRTPGDDADLVRGLLLTEGLVRSSDDIRHIRVNPYVNQAHAELAGPVTVPHRHFFTSAACGVCGKTGADALLTRVPGPLPPPVPVLDTEILFSLPEKLRSAQPAFDRTGGLHAAALFDLDGQLLAVREDVGRHNAVDKVLGACADRFPMHETVLLLSGRVGFELVQKAAMAGIPVVAAVSAPSSLAVETASACGITLVGFLRGRHANVYSFPERIR</sequence>
<dbReference type="GO" id="GO:0097163">
    <property type="term" value="F:sulfur carrier activity"/>
    <property type="evidence" value="ECO:0007669"/>
    <property type="project" value="UniProtKB-UniRule"/>
</dbReference>
<dbReference type="STRING" id="563176.SAMN04488090_1262"/>
<evidence type="ECO:0000256" key="1">
    <source>
        <dbReference type="ARBA" id="ARBA00022490"/>
    </source>
</evidence>
<keyword evidence="5" id="KW-1185">Reference proteome</keyword>
<dbReference type="OrthoDB" id="9782042at2"/>
<dbReference type="GO" id="GO:0006777">
    <property type="term" value="P:Mo-molybdopterin cofactor biosynthetic process"/>
    <property type="evidence" value="ECO:0007669"/>
    <property type="project" value="UniProtKB-UniRule"/>
</dbReference>
<gene>
    <name evidence="3" type="primary">fdhD</name>
    <name evidence="4" type="ORF">SAMN04488090_1262</name>
</gene>
<dbReference type="Proteomes" id="UP000198901">
    <property type="component" value="Unassembled WGS sequence"/>
</dbReference>
<comment type="subcellular location">
    <subcellularLocation>
        <location evidence="3">Cytoplasm</location>
    </subcellularLocation>
</comment>
<dbReference type="HAMAP" id="MF_00187">
    <property type="entry name" value="FdhD"/>
    <property type="match status" value="1"/>
</dbReference>
<dbReference type="GO" id="GO:0005737">
    <property type="term" value="C:cytoplasm"/>
    <property type="evidence" value="ECO:0007669"/>
    <property type="project" value="UniProtKB-SubCell"/>
</dbReference>
<feature type="active site" description="Cysteine persulfide intermediate" evidence="3">
    <location>
        <position position="110"/>
    </location>
</feature>
<proteinExistence type="inferred from homology"/>
<dbReference type="AlphaFoldDB" id="A0A1G9L4L1"/>
<dbReference type="InterPro" id="IPR016193">
    <property type="entry name" value="Cytidine_deaminase-like"/>
</dbReference>
<dbReference type="RefSeq" id="WP_093199191.1">
    <property type="nucleotide sequence ID" value="NZ_FNGS01000002.1"/>
</dbReference>
<keyword evidence="1 3" id="KW-0963">Cytoplasm</keyword>
<dbReference type="GO" id="GO:0016783">
    <property type="term" value="F:sulfurtransferase activity"/>
    <property type="evidence" value="ECO:0007669"/>
    <property type="project" value="InterPro"/>
</dbReference>
<evidence type="ECO:0000256" key="2">
    <source>
        <dbReference type="ARBA" id="ARBA00023150"/>
    </source>
</evidence>
<comment type="similarity">
    <text evidence="3">Belongs to the FdhD family.</text>
</comment>
<reference evidence="4 5" key="1">
    <citation type="submission" date="2016-10" db="EMBL/GenBank/DDBJ databases">
        <authorList>
            <person name="de Groot N.N."/>
        </authorList>
    </citation>
    <scope>NUCLEOTIDE SEQUENCE [LARGE SCALE GENOMIC DNA]</scope>
    <source>
        <strain evidence="4 5">DSM 21668</strain>
    </source>
</reference>
<organism evidence="4 5">
    <name type="scientific">Siphonobacter aquaeclarae</name>
    <dbReference type="NCBI Taxonomy" id="563176"/>
    <lineage>
        <taxon>Bacteria</taxon>
        <taxon>Pseudomonadati</taxon>
        <taxon>Bacteroidota</taxon>
        <taxon>Cytophagia</taxon>
        <taxon>Cytophagales</taxon>
        <taxon>Cytophagaceae</taxon>
        <taxon>Siphonobacter</taxon>
    </lineage>
</organism>
<name>A0A1G9L4L1_9BACT</name>
<evidence type="ECO:0000313" key="5">
    <source>
        <dbReference type="Proteomes" id="UP000198901"/>
    </source>
</evidence>
<dbReference type="PIRSF" id="PIRSF015626">
    <property type="entry name" value="FdhD"/>
    <property type="match status" value="1"/>
</dbReference>
<dbReference type="Gene3D" id="3.10.20.10">
    <property type="match status" value="1"/>
</dbReference>
<accession>A0A1G9L4L1</accession>
<dbReference type="PANTHER" id="PTHR30592:SF1">
    <property type="entry name" value="SULFUR CARRIER PROTEIN FDHD"/>
    <property type="match status" value="1"/>
</dbReference>
<evidence type="ECO:0000313" key="4">
    <source>
        <dbReference type="EMBL" id="SDL56929.1"/>
    </source>
</evidence>
<dbReference type="Gene3D" id="3.40.140.10">
    <property type="entry name" value="Cytidine Deaminase, domain 2"/>
    <property type="match status" value="1"/>
</dbReference>